<sequence length="54" mass="6117">MDQFVTAVGGKHSTQPAIIPTTQPQKVDNRRSIRGLLSPLCLYLDPHRPRRRHG</sequence>
<proteinExistence type="predicted"/>
<organism evidence="2 3">
    <name type="scientific">Micromonospora reichwaldensis</name>
    <dbReference type="NCBI Taxonomy" id="3075516"/>
    <lineage>
        <taxon>Bacteria</taxon>
        <taxon>Bacillati</taxon>
        <taxon>Actinomycetota</taxon>
        <taxon>Actinomycetes</taxon>
        <taxon>Micromonosporales</taxon>
        <taxon>Micromonosporaceae</taxon>
        <taxon>Micromonospora</taxon>
    </lineage>
</organism>
<reference evidence="2" key="1">
    <citation type="submission" date="2023-09" db="EMBL/GenBank/DDBJ databases">
        <title>30 novel species of actinomycetes from the DSMZ collection.</title>
        <authorList>
            <person name="Nouioui I."/>
        </authorList>
    </citation>
    <scope>NUCLEOTIDE SEQUENCE</scope>
    <source>
        <strain evidence="2">DSM 115977</strain>
    </source>
</reference>
<dbReference type="Proteomes" id="UP001180973">
    <property type="component" value="Unassembled WGS sequence"/>
</dbReference>
<dbReference type="RefSeq" id="WP_311410847.1">
    <property type="nucleotide sequence ID" value="NZ_JAVRFL010000005.1"/>
</dbReference>
<dbReference type="EMBL" id="JAVRFL010000005">
    <property type="protein sequence ID" value="MDT0528626.1"/>
    <property type="molecule type" value="Genomic_DNA"/>
</dbReference>
<comment type="caution">
    <text evidence="2">The sequence shown here is derived from an EMBL/GenBank/DDBJ whole genome shotgun (WGS) entry which is preliminary data.</text>
</comment>
<protein>
    <submittedName>
        <fullName evidence="2">Uncharacterized protein</fullName>
    </submittedName>
</protein>
<evidence type="ECO:0000313" key="2">
    <source>
        <dbReference type="EMBL" id="MDT0528626.1"/>
    </source>
</evidence>
<accession>A0ABU2WTD4</accession>
<gene>
    <name evidence="2" type="ORF">RM555_06425</name>
</gene>
<feature type="compositionally biased region" description="Polar residues" evidence="1">
    <location>
        <begin position="12"/>
        <end position="26"/>
    </location>
</feature>
<evidence type="ECO:0000313" key="3">
    <source>
        <dbReference type="Proteomes" id="UP001180973"/>
    </source>
</evidence>
<name>A0ABU2WTD4_9ACTN</name>
<keyword evidence="3" id="KW-1185">Reference proteome</keyword>
<feature type="region of interest" description="Disordered" evidence="1">
    <location>
        <begin position="1"/>
        <end position="27"/>
    </location>
</feature>
<evidence type="ECO:0000256" key="1">
    <source>
        <dbReference type="SAM" id="MobiDB-lite"/>
    </source>
</evidence>